<protein>
    <recommendedName>
        <fullName evidence="3">UspA domain-containing protein</fullName>
    </recommendedName>
</protein>
<evidence type="ECO:0008006" key="3">
    <source>
        <dbReference type="Google" id="ProtNLM"/>
    </source>
</evidence>
<accession>U7VBB2</accession>
<proteinExistence type="predicted"/>
<dbReference type="RefSeq" id="WP_023050652.1">
    <property type="nucleotide sequence ID" value="NZ_CP173065.2"/>
</dbReference>
<dbReference type="EMBL" id="AXZF01000039">
    <property type="protein sequence ID" value="ERT69007.1"/>
    <property type="molecule type" value="Genomic_DNA"/>
</dbReference>
<evidence type="ECO:0000313" key="2">
    <source>
        <dbReference type="Proteomes" id="UP000017081"/>
    </source>
</evidence>
<dbReference type="Proteomes" id="UP000017081">
    <property type="component" value="Unassembled WGS sequence"/>
</dbReference>
<name>U7VBB2_9FUSO</name>
<evidence type="ECO:0000313" key="1">
    <source>
        <dbReference type="EMBL" id="ERT69007.1"/>
    </source>
</evidence>
<comment type="caution">
    <text evidence="1">The sequence shown here is derived from an EMBL/GenBank/DDBJ whole genome shotgun (WGS) entry which is preliminary data.</text>
</comment>
<dbReference type="AlphaFoldDB" id="U7VBB2"/>
<sequence length="247" mass="29117">MKKAMVIFKNTNDLNYLIESCKFLKENYGYVIKPVYMVNPAIIDLSKDNLKDIVNKVEDKFFKNLNIKLREENLTDEYISLIDENSNSVKELLKTTDIILISEEPGLNNFILEILKKLYKPMIILKGKKLSFDNVVLTSDNGVKINKSFHDFYLNFYKEDIKKIDVLTWNYTELDHSLIELIESKNIKVELYKYFPKENSLNEFIEKIDEEDLLIMGNLSKRFFLEKVMNKLGVQILERVKTNIFIS</sequence>
<dbReference type="STRING" id="1319815.HMPREF0202_01112"/>
<dbReference type="HOGENOM" id="CLU_096057_0_0_0"/>
<organism evidence="1 2">
    <name type="scientific">Cetobacterium somerae ATCC BAA-474</name>
    <dbReference type="NCBI Taxonomy" id="1319815"/>
    <lineage>
        <taxon>Bacteria</taxon>
        <taxon>Fusobacteriati</taxon>
        <taxon>Fusobacteriota</taxon>
        <taxon>Fusobacteriia</taxon>
        <taxon>Fusobacteriales</taxon>
        <taxon>Fusobacteriaceae</taxon>
        <taxon>Cetobacterium</taxon>
    </lineage>
</organism>
<gene>
    <name evidence="1" type="ORF">HMPREF0202_01112</name>
</gene>
<keyword evidence="2" id="KW-1185">Reference proteome</keyword>
<dbReference type="eggNOG" id="COG0589">
    <property type="taxonomic scope" value="Bacteria"/>
</dbReference>
<reference evidence="1 2" key="1">
    <citation type="submission" date="2013-08" db="EMBL/GenBank/DDBJ databases">
        <authorList>
            <person name="Weinstock G."/>
            <person name="Sodergren E."/>
            <person name="Wylie T."/>
            <person name="Fulton L."/>
            <person name="Fulton R."/>
            <person name="Fronick C."/>
            <person name="O'Laughlin M."/>
            <person name="Godfrey J."/>
            <person name="Miner T."/>
            <person name="Herter B."/>
            <person name="Appelbaum E."/>
            <person name="Cordes M."/>
            <person name="Lek S."/>
            <person name="Wollam A."/>
            <person name="Pepin K.H."/>
            <person name="Palsikar V.B."/>
            <person name="Mitreva M."/>
            <person name="Wilson R.K."/>
        </authorList>
    </citation>
    <scope>NUCLEOTIDE SEQUENCE [LARGE SCALE GENOMIC DNA]</scope>
    <source>
        <strain evidence="1 2">ATCC BAA-474</strain>
    </source>
</reference>